<evidence type="ECO:0000313" key="2">
    <source>
        <dbReference type="EMBL" id="KAK1364120.1"/>
    </source>
</evidence>
<feature type="signal peptide" evidence="1">
    <location>
        <begin position="1"/>
        <end position="26"/>
    </location>
</feature>
<dbReference type="Proteomes" id="UP001237642">
    <property type="component" value="Unassembled WGS sequence"/>
</dbReference>
<keyword evidence="1" id="KW-0732">Signal</keyword>
<dbReference type="EMBL" id="JAUIZM010000009">
    <property type="protein sequence ID" value="KAK1364120.1"/>
    <property type="molecule type" value="Genomic_DNA"/>
</dbReference>
<protein>
    <submittedName>
        <fullName evidence="2">Uncharacterized protein</fullName>
    </submittedName>
</protein>
<accession>A0AAD8HDJ8</accession>
<sequence>MNFNSVGCSLLLVVIIFVLGNIKVEGGTQGDISSVMITGRGPSSVCNGTVGECGTGDEVELLFMDTSRNRLLAQSRKFISPGALISIQKVCYHNCVKRNKPGNINTRPSEKGDFFAKD</sequence>
<feature type="chain" id="PRO_5041921252" evidence="1">
    <location>
        <begin position="27"/>
        <end position="118"/>
    </location>
</feature>
<name>A0AAD8HDJ8_9APIA</name>
<evidence type="ECO:0000256" key="1">
    <source>
        <dbReference type="SAM" id="SignalP"/>
    </source>
</evidence>
<proteinExistence type="predicted"/>
<keyword evidence="3" id="KW-1185">Reference proteome</keyword>
<dbReference type="AlphaFoldDB" id="A0AAD8HDJ8"/>
<gene>
    <name evidence="2" type="ORF">POM88_039681</name>
</gene>
<reference evidence="2" key="2">
    <citation type="submission" date="2023-05" db="EMBL/GenBank/DDBJ databases">
        <authorList>
            <person name="Schelkunov M.I."/>
        </authorList>
    </citation>
    <scope>NUCLEOTIDE SEQUENCE</scope>
    <source>
        <strain evidence="2">Hsosn_3</strain>
        <tissue evidence="2">Leaf</tissue>
    </source>
</reference>
<comment type="caution">
    <text evidence="2">The sequence shown here is derived from an EMBL/GenBank/DDBJ whole genome shotgun (WGS) entry which is preliminary data.</text>
</comment>
<evidence type="ECO:0000313" key="3">
    <source>
        <dbReference type="Proteomes" id="UP001237642"/>
    </source>
</evidence>
<reference evidence="2" key="1">
    <citation type="submission" date="2023-02" db="EMBL/GenBank/DDBJ databases">
        <title>Genome of toxic invasive species Heracleum sosnowskyi carries increased number of genes despite the absence of recent whole-genome duplications.</title>
        <authorList>
            <person name="Schelkunov M."/>
            <person name="Shtratnikova V."/>
            <person name="Makarenko M."/>
            <person name="Klepikova A."/>
            <person name="Omelchenko D."/>
            <person name="Novikova G."/>
            <person name="Obukhova E."/>
            <person name="Bogdanov V."/>
            <person name="Penin A."/>
            <person name="Logacheva M."/>
        </authorList>
    </citation>
    <scope>NUCLEOTIDE SEQUENCE</scope>
    <source>
        <strain evidence="2">Hsosn_3</strain>
        <tissue evidence="2">Leaf</tissue>
    </source>
</reference>
<organism evidence="2 3">
    <name type="scientific">Heracleum sosnowskyi</name>
    <dbReference type="NCBI Taxonomy" id="360622"/>
    <lineage>
        <taxon>Eukaryota</taxon>
        <taxon>Viridiplantae</taxon>
        <taxon>Streptophyta</taxon>
        <taxon>Embryophyta</taxon>
        <taxon>Tracheophyta</taxon>
        <taxon>Spermatophyta</taxon>
        <taxon>Magnoliopsida</taxon>
        <taxon>eudicotyledons</taxon>
        <taxon>Gunneridae</taxon>
        <taxon>Pentapetalae</taxon>
        <taxon>asterids</taxon>
        <taxon>campanulids</taxon>
        <taxon>Apiales</taxon>
        <taxon>Apiaceae</taxon>
        <taxon>Apioideae</taxon>
        <taxon>apioid superclade</taxon>
        <taxon>Tordylieae</taxon>
        <taxon>Tordyliinae</taxon>
        <taxon>Heracleum</taxon>
    </lineage>
</organism>